<gene>
    <name evidence="3" type="ORF">C0175_01710</name>
    <name evidence="2" type="ORF">C0175_04935</name>
</gene>
<comment type="caution">
    <text evidence="3">The sequence shown here is derived from an EMBL/GenBank/DDBJ whole genome shotgun (WGS) entry which is preliminary data.</text>
</comment>
<reference evidence="3 4" key="1">
    <citation type="submission" date="2018-01" db="EMBL/GenBank/DDBJ databases">
        <title>Metagenomic assembled genomes from two thermal pools in the Uzon Caldera, Kamchatka, Russia.</title>
        <authorList>
            <person name="Wilkins L."/>
            <person name="Ettinger C."/>
        </authorList>
    </citation>
    <scope>NUCLEOTIDE SEQUENCE [LARGE SCALE GENOMIC DNA]</scope>
    <source>
        <strain evidence="3">ARK-10</strain>
    </source>
</reference>
<accession>A0A2J6X8G2</accession>
<feature type="transmembrane region" description="Helical" evidence="1">
    <location>
        <begin position="174"/>
        <end position="192"/>
    </location>
</feature>
<dbReference type="PANTHER" id="PTHR37308">
    <property type="entry name" value="INTEGRAL MEMBRANE PROTEIN"/>
    <property type="match status" value="1"/>
</dbReference>
<evidence type="ECO:0008006" key="5">
    <source>
        <dbReference type="Google" id="ProtNLM"/>
    </source>
</evidence>
<keyword evidence="1" id="KW-1133">Transmembrane helix</keyword>
<evidence type="ECO:0000313" key="2">
    <source>
        <dbReference type="EMBL" id="PMP81691.1"/>
    </source>
</evidence>
<dbReference type="InterPro" id="IPR007163">
    <property type="entry name" value="VCA0040-like"/>
</dbReference>
<sequence>MGIGMILPGISWPAIAIMTGIYEPIVLALNKLISFQKMEKSDVVLLFLLATGIVPSIFLMSHLVLKFLVNFEFGIYSIFVGLIIGTIYSIYKQIKRKSFDELIWFLVGLAVILPLFFRPIGNISFFHKDIGMRIVDFSSGFVASASLPAIGDSITLIILGNYERLLLAVKKFDLLTLLIFSAGFLSGFWIFIKIVGTLLEKYRSQTFSFIGGLMISSIFFIWPFRTSSYTFKSVILFLILTFIGAFISIYFGIVMTRGKNGK</sequence>
<protein>
    <recommendedName>
        <fullName evidence="5">DUF368 domain-containing protein</fullName>
    </recommendedName>
</protein>
<keyword evidence="1" id="KW-0812">Transmembrane</keyword>
<organism evidence="3 4">
    <name type="scientific">Caldisericum exile</name>
    <dbReference type="NCBI Taxonomy" id="693075"/>
    <lineage>
        <taxon>Bacteria</taxon>
        <taxon>Pseudomonadati</taxon>
        <taxon>Caldisericota/Cryosericota group</taxon>
        <taxon>Caldisericota</taxon>
        <taxon>Caldisericia</taxon>
        <taxon>Caldisericales</taxon>
        <taxon>Caldisericaceae</taxon>
        <taxon>Caldisericum</taxon>
    </lineage>
</organism>
<evidence type="ECO:0000313" key="3">
    <source>
        <dbReference type="EMBL" id="PMP83451.1"/>
    </source>
</evidence>
<name>A0A2J6X8G2_9BACT</name>
<dbReference type="EMBL" id="PNIX01000291">
    <property type="protein sequence ID" value="PMP81691.1"/>
    <property type="molecule type" value="Genomic_DNA"/>
</dbReference>
<feature type="transmembrane region" description="Helical" evidence="1">
    <location>
        <begin position="73"/>
        <end position="91"/>
    </location>
</feature>
<dbReference type="Proteomes" id="UP000236910">
    <property type="component" value="Unassembled WGS sequence"/>
</dbReference>
<feature type="transmembrane region" description="Helical" evidence="1">
    <location>
        <begin position="204"/>
        <end position="222"/>
    </location>
</feature>
<feature type="transmembrane region" description="Helical" evidence="1">
    <location>
        <begin position="103"/>
        <end position="121"/>
    </location>
</feature>
<proteinExistence type="predicted"/>
<keyword evidence="1" id="KW-0472">Membrane</keyword>
<feature type="transmembrane region" description="Helical" evidence="1">
    <location>
        <begin position="141"/>
        <end position="162"/>
    </location>
</feature>
<dbReference type="PANTHER" id="PTHR37308:SF1">
    <property type="entry name" value="POLYPRENYL-PHOSPHATE TRANSPORTER"/>
    <property type="match status" value="1"/>
</dbReference>
<dbReference type="Pfam" id="PF04018">
    <property type="entry name" value="VCA0040-like"/>
    <property type="match status" value="1"/>
</dbReference>
<evidence type="ECO:0000256" key="1">
    <source>
        <dbReference type="SAM" id="Phobius"/>
    </source>
</evidence>
<feature type="transmembrane region" description="Helical" evidence="1">
    <location>
        <begin position="12"/>
        <end position="33"/>
    </location>
</feature>
<feature type="transmembrane region" description="Helical" evidence="1">
    <location>
        <begin position="45"/>
        <end position="67"/>
    </location>
</feature>
<dbReference type="AlphaFoldDB" id="A0A2J6X8G2"/>
<feature type="transmembrane region" description="Helical" evidence="1">
    <location>
        <begin position="234"/>
        <end position="253"/>
    </location>
</feature>
<dbReference type="EMBL" id="PNIX01000103">
    <property type="protein sequence ID" value="PMP83451.1"/>
    <property type="molecule type" value="Genomic_DNA"/>
</dbReference>
<evidence type="ECO:0000313" key="4">
    <source>
        <dbReference type="Proteomes" id="UP000236910"/>
    </source>
</evidence>